<accession>A0A4Y2FXW3</accession>
<sequence>MIPRNIRCVIRRLDQASSFQCNAKWVRAHNGTAGNERADALAELAASKDQIDTEFGPSEAQVRRTSGKQGLVFGVDLQRQFKGVRWVCWPVLFRYQGTRGAETCGSGKICLDPPFSPFIALFQNSRSIALGLFRSA</sequence>
<dbReference type="Proteomes" id="UP000499080">
    <property type="component" value="Unassembled WGS sequence"/>
</dbReference>
<dbReference type="Gene3D" id="3.30.420.10">
    <property type="entry name" value="Ribonuclease H-like superfamily/Ribonuclease H"/>
    <property type="match status" value="1"/>
</dbReference>
<dbReference type="GO" id="GO:0004523">
    <property type="term" value="F:RNA-DNA hybrid ribonuclease activity"/>
    <property type="evidence" value="ECO:0007669"/>
    <property type="project" value="InterPro"/>
</dbReference>
<keyword evidence="3" id="KW-1185">Reference proteome</keyword>
<evidence type="ECO:0000313" key="2">
    <source>
        <dbReference type="EMBL" id="GBM45259.1"/>
    </source>
</evidence>
<dbReference type="Pfam" id="PF00075">
    <property type="entry name" value="RNase_H"/>
    <property type="match status" value="1"/>
</dbReference>
<dbReference type="AlphaFoldDB" id="A0A4Y2FXW3"/>
<dbReference type="PROSITE" id="PS50879">
    <property type="entry name" value="RNASE_H_1"/>
    <property type="match status" value="1"/>
</dbReference>
<evidence type="ECO:0000259" key="1">
    <source>
        <dbReference type="PROSITE" id="PS50879"/>
    </source>
</evidence>
<reference evidence="2 3" key="1">
    <citation type="journal article" date="2019" name="Sci. Rep.">
        <title>Orb-weaving spider Araneus ventricosus genome elucidates the spidroin gene catalogue.</title>
        <authorList>
            <person name="Kono N."/>
            <person name="Nakamura H."/>
            <person name="Ohtoshi R."/>
            <person name="Moran D.A.P."/>
            <person name="Shinohara A."/>
            <person name="Yoshida Y."/>
            <person name="Fujiwara M."/>
            <person name="Mori M."/>
            <person name="Tomita M."/>
            <person name="Arakawa K."/>
        </authorList>
    </citation>
    <scope>NUCLEOTIDE SEQUENCE [LARGE SCALE GENOMIC DNA]</scope>
</reference>
<dbReference type="InterPro" id="IPR012337">
    <property type="entry name" value="RNaseH-like_sf"/>
</dbReference>
<name>A0A4Y2FXW3_ARAVE</name>
<dbReference type="InterPro" id="IPR002156">
    <property type="entry name" value="RNaseH_domain"/>
</dbReference>
<organism evidence="2 3">
    <name type="scientific">Araneus ventricosus</name>
    <name type="common">Orbweaver spider</name>
    <name type="synonym">Epeira ventricosa</name>
    <dbReference type="NCBI Taxonomy" id="182803"/>
    <lineage>
        <taxon>Eukaryota</taxon>
        <taxon>Metazoa</taxon>
        <taxon>Ecdysozoa</taxon>
        <taxon>Arthropoda</taxon>
        <taxon>Chelicerata</taxon>
        <taxon>Arachnida</taxon>
        <taxon>Araneae</taxon>
        <taxon>Araneomorphae</taxon>
        <taxon>Entelegynae</taxon>
        <taxon>Araneoidea</taxon>
        <taxon>Araneidae</taxon>
        <taxon>Araneus</taxon>
    </lineage>
</organism>
<proteinExistence type="predicted"/>
<dbReference type="GO" id="GO:0003676">
    <property type="term" value="F:nucleic acid binding"/>
    <property type="evidence" value="ECO:0007669"/>
    <property type="project" value="InterPro"/>
</dbReference>
<gene>
    <name evidence="2" type="ORF">AVEN_101215_1</name>
</gene>
<dbReference type="SUPFAM" id="SSF53098">
    <property type="entry name" value="Ribonuclease H-like"/>
    <property type="match status" value="1"/>
</dbReference>
<dbReference type="InterPro" id="IPR036397">
    <property type="entry name" value="RNaseH_sf"/>
</dbReference>
<feature type="domain" description="RNase H type-1" evidence="1">
    <location>
        <begin position="1"/>
        <end position="47"/>
    </location>
</feature>
<comment type="caution">
    <text evidence="2">The sequence shown here is derived from an EMBL/GenBank/DDBJ whole genome shotgun (WGS) entry which is preliminary data.</text>
</comment>
<evidence type="ECO:0000313" key="3">
    <source>
        <dbReference type="Proteomes" id="UP000499080"/>
    </source>
</evidence>
<protein>
    <recommendedName>
        <fullName evidence="1">RNase H type-1 domain-containing protein</fullName>
    </recommendedName>
</protein>
<dbReference type="OrthoDB" id="411823at2759"/>
<dbReference type="EMBL" id="BGPR01001094">
    <property type="protein sequence ID" value="GBM45259.1"/>
    <property type="molecule type" value="Genomic_DNA"/>
</dbReference>